<evidence type="ECO:0000259" key="1">
    <source>
        <dbReference type="PROSITE" id="PS50844"/>
    </source>
</evidence>
<accession>A0A1G2DIC5</accession>
<evidence type="ECO:0000313" key="3">
    <source>
        <dbReference type="Proteomes" id="UP000178099"/>
    </source>
</evidence>
<dbReference type="SUPFAM" id="SSF51269">
    <property type="entry name" value="AFP III-like domain"/>
    <property type="match status" value="1"/>
</dbReference>
<sequence length="371" mass="41821">MAQRLREQREKFLGGNKVFVIAEIGKNFIQTEEEKSVAEYLANAKKLVDAAKNAGCDAVKFQTHEVEDEVLDIEFTSPHFKSKDRYSWVTRNMNATPLETFWKPIKAHCDKRGIIFFSTPMSRKAAQKLDKVGVPFWKVGSGDIFDYVLLDYLTDTGKPIIFSTGMASLNELDRVVSHLSEKKTPLVVLYCISKYPAPKEYFNLATIEYLKEKYPAVTIGFSDHSLGHDVALAAVALGARVVEKHFSFSRDLWGADHKVSMTPAEMKEFARLVHTRTYKDVPVDAYYGKKEKELEGAGNQFRPYFHKSLMAGENLAKGAVITKNVVFAMRPQKLAEGLSSDCFYDVVGCKTKRALKKFDPITKDVIARATC</sequence>
<dbReference type="AlphaFoldDB" id="A0A1G2DIC5"/>
<dbReference type="Gene3D" id="3.90.1210.10">
    <property type="entry name" value="Antifreeze-like/N-acetylneuraminic acid synthase C-terminal domain"/>
    <property type="match status" value="1"/>
</dbReference>
<dbReference type="InterPro" id="IPR013132">
    <property type="entry name" value="PseI/NeuA/B-like_N"/>
</dbReference>
<name>A0A1G2DIC5_9BACT</name>
<dbReference type="InterPro" id="IPR036732">
    <property type="entry name" value="AFP_Neu5c_C_sf"/>
</dbReference>
<organism evidence="2 3">
    <name type="scientific">Candidatus Lloydbacteria bacterium RIFCSPHIGHO2_02_FULL_51_22</name>
    <dbReference type="NCBI Taxonomy" id="1798663"/>
    <lineage>
        <taxon>Bacteria</taxon>
        <taxon>Candidatus Lloydiibacteriota</taxon>
    </lineage>
</organism>
<dbReference type="Pfam" id="PF03102">
    <property type="entry name" value="NeuB"/>
    <property type="match status" value="1"/>
</dbReference>
<dbReference type="PROSITE" id="PS50844">
    <property type="entry name" value="AFP_LIKE"/>
    <property type="match status" value="1"/>
</dbReference>
<dbReference type="InterPro" id="IPR051690">
    <property type="entry name" value="PseI-like"/>
</dbReference>
<evidence type="ECO:0000313" key="2">
    <source>
        <dbReference type="EMBL" id="OGZ12568.1"/>
    </source>
</evidence>
<dbReference type="PANTHER" id="PTHR42966">
    <property type="entry name" value="N-ACETYLNEURAMINATE SYNTHASE"/>
    <property type="match status" value="1"/>
</dbReference>
<dbReference type="Gene3D" id="3.20.20.70">
    <property type="entry name" value="Aldolase class I"/>
    <property type="match status" value="1"/>
</dbReference>
<dbReference type="InterPro" id="IPR006190">
    <property type="entry name" value="SAF_AFP_Neu5Ac"/>
</dbReference>
<reference evidence="2 3" key="1">
    <citation type="journal article" date="2016" name="Nat. Commun.">
        <title>Thousands of microbial genomes shed light on interconnected biogeochemical processes in an aquifer system.</title>
        <authorList>
            <person name="Anantharaman K."/>
            <person name="Brown C.T."/>
            <person name="Hug L.A."/>
            <person name="Sharon I."/>
            <person name="Castelle C.J."/>
            <person name="Probst A.J."/>
            <person name="Thomas B.C."/>
            <person name="Singh A."/>
            <person name="Wilkins M.J."/>
            <person name="Karaoz U."/>
            <person name="Brodie E.L."/>
            <person name="Williams K.H."/>
            <person name="Hubbard S.S."/>
            <person name="Banfield J.F."/>
        </authorList>
    </citation>
    <scope>NUCLEOTIDE SEQUENCE [LARGE SCALE GENOMIC DNA]</scope>
</reference>
<dbReference type="InterPro" id="IPR013785">
    <property type="entry name" value="Aldolase_TIM"/>
</dbReference>
<dbReference type="InterPro" id="IPR057736">
    <property type="entry name" value="SAF_PseI/NeuA/NeuB"/>
</dbReference>
<comment type="caution">
    <text evidence="2">The sequence shown here is derived from an EMBL/GenBank/DDBJ whole genome shotgun (WGS) entry which is preliminary data.</text>
</comment>
<protein>
    <recommendedName>
        <fullName evidence="1">AFP-like domain-containing protein</fullName>
    </recommendedName>
</protein>
<dbReference type="EMBL" id="MHLN01000003">
    <property type="protein sequence ID" value="OGZ12568.1"/>
    <property type="molecule type" value="Genomic_DNA"/>
</dbReference>
<gene>
    <name evidence="2" type="ORF">A3D67_04140</name>
</gene>
<feature type="domain" description="AFP-like" evidence="1">
    <location>
        <begin position="308"/>
        <end position="369"/>
    </location>
</feature>
<dbReference type="PANTHER" id="PTHR42966:SF1">
    <property type="entry name" value="SIALIC ACID SYNTHASE"/>
    <property type="match status" value="1"/>
</dbReference>
<proteinExistence type="predicted"/>
<dbReference type="GO" id="GO:0047444">
    <property type="term" value="F:N-acylneuraminate-9-phosphate synthase activity"/>
    <property type="evidence" value="ECO:0007669"/>
    <property type="project" value="TreeGrafter"/>
</dbReference>
<dbReference type="Proteomes" id="UP000178099">
    <property type="component" value="Unassembled WGS sequence"/>
</dbReference>
<dbReference type="SUPFAM" id="SSF51569">
    <property type="entry name" value="Aldolase"/>
    <property type="match status" value="1"/>
</dbReference>
<dbReference type="CDD" id="cd11615">
    <property type="entry name" value="SAF_NeuB_like"/>
    <property type="match status" value="1"/>
</dbReference>
<dbReference type="GO" id="GO:0016051">
    <property type="term" value="P:carbohydrate biosynthetic process"/>
    <property type="evidence" value="ECO:0007669"/>
    <property type="project" value="InterPro"/>
</dbReference>